<dbReference type="Proteomes" id="UP000321485">
    <property type="component" value="Unassembled WGS sequence"/>
</dbReference>
<dbReference type="EMBL" id="VJWE01000013">
    <property type="protein sequence ID" value="TWG37409.1"/>
    <property type="molecule type" value="Genomic_DNA"/>
</dbReference>
<dbReference type="PANTHER" id="PTHR43685:SF2">
    <property type="entry name" value="GLYCOSYLTRANSFERASE 2-LIKE DOMAIN-CONTAINING PROTEIN"/>
    <property type="match status" value="1"/>
</dbReference>
<dbReference type="InterPro" id="IPR050834">
    <property type="entry name" value="Glycosyltransf_2"/>
</dbReference>
<sequence length="283" mass="32956">MDSHKKPSKVTALVPAWQSAGFIQATLDCLSAQTYAPLEIIISVDKCDDSTYEICAAHAHNDPRFRVIRQQERLGYVGNCNFLLNQANSDYVLFAFHDDILNSAYIEKLVNILDSRPEVVLSYSDVLLTNTDESQEQWIFEEIEGVHDPVQRGFIMMRGDNKWWVPNRGLFRLEPARRIQGLKSHRAGEFSADWPWLFHMSLLGEFARIPETLCYKYYKPDSLSRSWKFSQRQFFEVHAAIMREIWISDLTSEQKLILTGPMARWLLQHKPDLESEGNHKYQR</sequence>
<proteinExistence type="predicted"/>
<dbReference type="InterPro" id="IPR029044">
    <property type="entry name" value="Nucleotide-diphossugar_trans"/>
</dbReference>
<organism evidence="2 3">
    <name type="scientific">Acidovorax delafieldii</name>
    <name type="common">Pseudomonas delafieldii</name>
    <dbReference type="NCBI Taxonomy" id="47920"/>
    <lineage>
        <taxon>Bacteria</taxon>
        <taxon>Pseudomonadati</taxon>
        <taxon>Pseudomonadota</taxon>
        <taxon>Betaproteobacteria</taxon>
        <taxon>Burkholderiales</taxon>
        <taxon>Comamonadaceae</taxon>
        <taxon>Acidovorax</taxon>
    </lineage>
</organism>
<dbReference type="AlphaFoldDB" id="A0A561XMR9"/>
<dbReference type="Pfam" id="PF00535">
    <property type="entry name" value="Glycos_transf_2"/>
    <property type="match status" value="1"/>
</dbReference>
<keyword evidence="2" id="KW-0808">Transferase</keyword>
<reference evidence="2 3" key="1">
    <citation type="journal article" date="2015" name="Stand. Genomic Sci.">
        <title>Genomic Encyclopedia of Bacterial and Archaeal Type Strains, Phase III: the genomes of soil and plant-associated and newly described type strains.</title>
        <authorList>
            <person name="Whitman W.B."/>
            <person name="Woyke T."/>
            <person name="Klenk H.P."/>
            <person name="Zhou Y."/>
            <person name="Lilburn T.G."/>
            <person name="Beck B.J."/>
            <person name="De Vos P."/>
            <person name="Vandamme P."/>
            <person name="Eisen J.A."/>
            <person name="Garrity G."/>
            <person name="Hugenholtz P."/>
            <person name="Kyrpides N.C."/>
        </authorList>
    </citation>
    <scope>NUCLEOTIDE SEQUENCE [LARGE SCALE GENOMIC DNA]</scope>
    <source>
        <strain evidence="2 3">DSM 64</strain>
    </source>
</reference>
<dbReference type="GeneID" id="51111517"/>
<evidence type="ECO:0000313" key="3">
    <source>
        <dbReference type="Proteomes" id="UP000321485"/>
    </source>
</evidence>
<dbReference type="GO" id="GO:0016740">
    <property type="term" value="F:transferase activity"/>
    <property type="evidence" value="ECO:0007669"/>
    <property type="project" value="UniProtKB-KW"/>
</dbReference>
<dbReference type="CDD" id="cd00761">
    <property type="entry name" value="Glyco_tranf_GTA_type"/>
    <property type="match status" value="1"/>
</dbReference>
<protein>
    <submittedName>
        <fullName evidence="2">Glycosyltransferase involved in cell wall biosynthesis</fullName>
    </submittedName>
</protein>
<feature type="domain" description="Glycosyltransferase 2-like" evidence="1">
    <location>
        <begin position="12"/>
        <end position="122"/>
    </location>
</feature>
<dbReference type="InterPro" id="IPR001173">
    <property type="entry name" value="Glyco_trans_2-like"/>
</dbReference>
<dbReference type="RefSeq" id="WP_146871138.1">
    <property type="nucleotide sequence ID" value="NZ_VJWE01000013.1"/>
</dbReference>
<dbReference type="Gene3D" id="3.90.550.10">
    <property type="entry name" value="Spore Coat Polysaccharide Biosynthesis Protein SpsA, Chain A"/>
    <property type="match status" value="1"/>
</dbReference>
<evidence type="ECO:0000259" key="1">
    <source>
        <dbReference type="Pfam" id="PF00535"/>
    </source>
</evidence>
<name>A0A561XMR9_ACIDE</name>
<gene>
    <name evidence="2" type="ORF">ATF69_2456</name>
</gene>
<dbReference type="SUPFAM" id="SSF53448">
    <property type="entry name" value="Nucleotide-diphospho-sugar transferases"/>
    <property type="match status" value="1"/>
</dbReference>
<comment type="caution">
    <text evidence="2">The sequence shown here is derived from an EMBL/GenBank/DDBJ whole genome shotgun (WGS) entry which is preliminary data.</text>
</comment>
<accession>A0A561XMR9</accession>
<evidence type="ECO:0000313" key="2">
    <source>
        <dbReference type="EMBL" id="TWG37409.1"/>
    </source>
</evidence>
<dbReference type="PANTHER" id="PTHR43685">
    <property type="entry name" value="GLYCOSYLTRANSFERASE"/>
    <property type="match status" value="1"/>
</dbReference>